<keyword evidence="3" id="KW-1185">Reference proteome</keyword>
<dbReference type="AlphaFoldDB" id="A0A9P4V3P2"/>
<evidence type="ECO:0000313" key="3">
    <source>
        <dbReference type="Proteomes" id="UP000799444"/>
    </source>
</evidence>
<evidence type="ECO:0000256" key="1">
    <source>
        <dbReference type="SAM" id="MobiDB-lite"/>
    </source>
</evidence>
<sequence>MWVPLGAGSRNWRGCPLLSCPHFAGNTLLLDVPSLMAVRFPTQRFSGARSPGRLVPVEQVHARGARSSLADRQVLLGALGDPARFRLPDSARHRLAPCQRCTSCSPGPSGVSACLLVPFYFLSPQIHPAIHVPVRRSAPTSEPRCTPQQSIEQTRRQKARSQPAGLWKLNTSISPIRPSASQLPRSLSSPWPSRSSLISLLGALAAAPVARPAAGGSGVALHNTFLCCSRASFSHSKQANVSAAPESLFCAALPFSQNLSRATLASVPSCPRRPRCPCQVCRSRCLPVNA</sequence>
<accession>A0A9P4V3P2</accession>
<dbReference type="EMBL" id="ML996107">
    <property type="protein sequence ID" value="KAF2738717.1"/>
    <property type="molecule type" value="Genomic_DNA"/>
</dbReference>
<reference evidence="2" key="1">
    <citation type="journal article" date="2020" name="Stud. Mycol.">
        <title>101 Dothideomycetes genomes: a test case for predicting lifestyles and emergence of pathogens.</title>
        <authorList>
            <person name="Haridas S."/>
            <person name="Albert R."/>
            <person name="Binder M."/>
            <person name="Bloem J."/>
            <person name="Labutti K."/>
            <person name="Salamov A."/>
            <person name="Andreopoulos B."/>
            <person name="Baker S."/>
            <person name="Barry K."/>
            <person name="Bills G."/>
            <person name="Bluhm B."/>
            <person name="Cannon C."/>
            <person name="Castanera R."/>
            <person name="Culley D."/>
            <person name="Daum C."/>
            <person name="Ezra D."/>
            <person name="Gonzalez J."/>
            <person name="Henrissat B."/>
            <person name="Kuo A."/>
            <person name="Liang C."/>
            <person name="Lipzen A."/>
            <person name="Lutzoni F."/>
            <person name="Magnuson J."/>
            <person name="Mondo S."/>
            <person name="Nolan M."/>
            <person name="Ohm R."/>
            <person name="Pangilinan J."/>
            <person name="Park H.-J."/>
            <person name="Ramirez L."/>
            <person name="Alfaro M."/>
            <person name="Sun H."/>
            <person name="Tritt A."/>
            <person name="Yoshinaga Y."/>
            <person name="Zwiers L.-H."/>
            <person name="Turgeon B."/>
            <person name="Goodwin S."/>
            <person name="Spatafora J."/>
            <person name="Crous P."/>
            <person name="Grigoriev I."/>
        </authorList>
    </citation>
    <scope>NUCLEOTIDE SEQUENCE</scope>
    <source>
        <strain evidence="2">CBS 125425</strain>
    </source>
</reference>
<evidence type="ECO:0000313" key="2">
    <source>
        <dbReference type="EMBL" id="KAF2738717.1"/>
    </source>
</evidence>
<protein>
    <submittedName>
        <fullName evidence="2">Uncharacterized protein</fullName>
    </submittedName>
</protein>
<proteinExistence type="predicted"/>
<gene>
    <name evidence="2" type="ORF">EJ04DRAFT_549633</name>
</gene>
<feature type="region of interest" description="Disordered" evidence="1">
    <location>
        <begin position="137"/>
        <end position="163"/>
    </location>
</feature>
<name>A0A9P4V3P2_9PLEO</name>
<dbReference type="Proteomes" id="UP000799444">
    <property type="component" value="Unassembled WGS sequence"/>
</dbReference>
<organism evidence="2 3">
    <name type="scientific">Polyplosphaeria fusca</name>
    <dbReference type="NCBI Taxonomy" id="682080"/>
    <lineage>
        <taxon>Eukaryota</taxon>
        <taxon>Fungi</taxon>
        <taxon>Dikarya</taxon>
        <taxon>Ascomycota</taxon>
        <taxon>Pezizomycotina</taxon>
        <taxon>Dothideomycetes</taxon>
        <taxon>Pleosporomycetidae</taxon>
        <taxon>Pleosporales</taxon>
        <taxon>Tetraplosphaeriaceae</taxon>
        <taxon>Polyplosphaeria</taxon>
    </lineage>
</organism>
<comment type="caution">
    <text evidence="2">The sequence shown here is derived from an EMBL/GenBank/DDBJ whole genome shotgun (WGS) entry which is preliminary data.</text>
</comment>